<feature type="coiled-coil region" evidence="1">
    <location>
        <begin position="366"/>
        <end position="403"/>
    </location>
</feature>
<feature type="region of interest" description="Disordered" evidence="2">
    <location>
        <begin position="80"/>
        <end position="103"/>
    </location>
</feature>
<feature type="region of interest" description="Disordered" evidence="2">
    <location>
        <begin position="324"/>
        <end position="363"/>
    </location>
</feature>
<evidence type="ECO:0000256" key="3">
    <source>
        <dbReference type="SAM" id="Phobius"/>
    </source>
</evidence>
<feature type="region of interest" description="Disordered" evidence="2">
    <location>
        <begin position="1237"/>
        <end position="1263"/>
    </location>
</feature>
<sequence length="1279" mass="145767">MVKLKPPQFRNPCQVIKDWDTKNNFWSFWFYKRYYGVIPIVTLACLDVCWFTFCSIQGFIRTDVVLSRHGIKSRAACDDFRSSDDENPHNYIPNSKDYRQKPHGSKYHRTPWAKMKDIINTRNSIRKKHRLSAASDDIQIDVELCTDNEDVFEANDSESKSMGISLSPSPNIYTNSSTSPCGSEVPQDIVERYQRALAEESTNSPGVVNTPSACNFGDDNRDPFYVKKMEDLHKIKNQSPTGKHRCIQMTREYDLPPDFKKKLQEWEKIKKAHNASGSRRKLGEITKWKSLGGPRSSDHSPVFEYPPISDEFRKKLEEWKQIKASGGPAAYNEQKKLTDKTPSPKLSRKNSSPKQSKKVKDPSKELHWFEKELGKIEKEKQILERERQKFMEREERLTKLRRSMLGGSTKKEILVHTPSGFHRFEGISRKFAQKLYEWEKSQGIAPESSAFALISSNFAVEAPAHSNTNKDSSGHHASSLPRSKSADSIAVSALNLTCPVLSPQPSSLSLNDMDDLEKERMNSKSSSMQYFFDGEEHYLDENFDDILNDEPEAVLVEVEDYEEETAEPLHVLCSMERHQLPVYQRQEFKPLCESETVALPKIRRSESARAQINYDIMENIVKLLTELQVTEDEIRCLVENKSLEDEQSKKSFKFLNELQNQSIKNLIERLQKLQDANHLVANNIPKDDKKTNSHLEEILDNVQVVSSEMLQLTGQMMKIITDRLHNNHHSYQATIFDQIKEIRFRIAELRRHLSYICAATDLTTPAKRKSSKNKLEVTRTLSNDSRDSKGDISDISRKSSDKDKRRFIKMEGSTNLSSSQGAVKKRIRYRQKTMNKSLIDTDDEEEPKTIKQHKKLTRTRSISEGNMFKFDPKLLAPTHNQSDDSRRDSSPIDSPITVFVKTTRKLFTPIVETSLGKSLTVANMPSIEKPKEDKTQPIENQLPLEKSNTLTSLPPLPASPVPQRKVYKEVSPGIKLIMAKYNQSIEQSSGLKSAGSSGSNSPVAWRSPVLERRVKVQTEKYQEDLKKLSPLLCDRKLVQKSSSVGFLSSAKQVTVPGRKASLNVSTLPSNIKEEHKKLRVDISLANDCLEERGSSSEIRMRKIQQAKEEFLKAPLSAPTYIEALQFHPRNRLSQISVGSESSTDHSTQPGSLMKSVSAGMINVDPDVYNRIKPEYRAEGYVSLPRQPKKSKDPKSAFSSIASKFRKVKMRRGKDRERDKQQAVETLCRQSLVVDITNAPGDEATNGNNNGDVHRQDEARNISPSISKSNSWIMRSLFKK</sequence>
<feature type="compositionally biased region" description="Basic and acidic residues" evidence="2">
    <location>
        <begin position="784"/>
        <end position="804"/>
    </location>
</feature>
<feature type="coiled-coil region" evidence="1">
    <location>
        <begin position="620"/>
        <end position="683"/>
    </location>
</feature>
<dbReference type="AlphaFoldDB" id="A0A9N9MX84"/>
<reference evidence="4" key="1">
    <citation type="submission" date="2022-01" db="EMBL/GenBank/DDBJ databases">
        <authorList>
            <person name="King R."/>
        </authorList>
    </citation>
    <scope>NUCLEOTIDE SEQUENCE</scope>
</reference>
<protein>
    <submittedName>
        <fullName evidence="4">Uncharacterized protein</fullName>
    </submittedName>
</protein>
<gene>
    <name evidence="4" type="ORF">CEUTPL_LOCUS12919</name>
</gene>
<organism evidence="4 5">
    <name type="scientific">Ceutorhynchus assimilis</name>
    <name type="common">cabbage seed weevil</name>
    <dbReference type="NCBI Taxonomy" id="467358"/>
    <lineage>
        <taxon>Eukaryota</taxon>
        <taxon>Metazoa</taxon>
        <taxon>Ecdysozoa</taxon>
        <taxon>Arthropoda</taxon>
        <taxon>Hexapoda</taxon>
        <taxon>Insecta</taxon>
        <taxon>Pterygota</taxon>
        <taxon>Neoptera</taxon>
        <taxon>Endopterygota</taxon>
        <taxon>Coleoptera</taxon>
        <taxon>Polyphaga</taxon>
        <taxon>Cucujiformia</taxon>
        <taxon>Curculionidae</taxon>
        <taxon>Ceutorhynchinae</taxon>
        <taxon>Ceutorhynchus</taxon>
    </lineage>
</organism>
<keyword evidence="3" id="KW-1133">Transmembrane helix</keyword>
<evidence type="ECO:0000256" key="2">
    <source>
        <dbReference type="SAM" id="MobiDB-lite"/>
    </source>
</evidence>
<keyword evidence="3" id="KW-0472">Membrane</keyword>
<evidence type="ECO:0000313" key="5">
    <source>
        <dbReference type="Proteomes" id="UP001152799"/>
    </source>
</evidence>
<evidence type="ECO:0000256" key="1">
    <source>
        <dbReference type="SAM" id="Coils"/>
    </source>
</evidence>
<feature type="compositionally biased region" description="Basic and acidic residues" evidence="2">
    <location>
        <begin position="881"/>
        <end position="890"/>
    </location>
</feature>
<name>A0A9N9MX84_9CUCU</name>
<dbReference type="Proteomes" id="UP001152799">
    <property type="component" value="Chromosome 8"/>
</dbReference>
<feature type="compositionally biased region" description="Polar residues" evidence="2">
    <location>
        <begin position="812"/>
        <end position="821"/>
    </location>
</feature>
<keyword evidence="1" id="KW-0175">Coiled coil</keyword>
<keyword evidence="3" id="KW-0812">Transmembrane</keyword>
<feature type="region of interest" description="Disordered" evidence="2">
    <location>
        <begin position="767"/>
        <end position="893"/>
    </location>
</feature>
<dbReference type="EMBL" id="OU892284">
    <property type="protein sequence ID" value="CAG9772508.1"/>
    <property type="molecule type" value="Genomic_DNA"/>
</dbReference>
<feature type="compositionally biased region" description="Basic residues" evidence="2">
    <location>
        <begin position="823"/>
        <end position="833"/>
    </location>
</feature>
<accession>A0A9N9MX84</accession>
<feature type="region of interest" description="Disordered" evidence="2">
    <location>
        <begin position="1184"/>
        <end position="1222"/>
    </location>
</feature>
<feature type="transmembrane region" description="Helical" evidence="3">
    <location>
        <begin position="34"/>
        <end position="53"/>
    </location>
</feature>
<evidence type="ECO:0000313" key="4">
    <source>
        <dbReference type="EMBL" id="CAG9772508.1"/>
    </source>
</evidence>
<feature type="region of interest" description="Disordered" evidence="2">
    <location>
        <begin position="156"/>
        <end position="184"/>
    </location>
</feature>
<dbReference type="OrthoDB" id="8191083at2759"/>
<keyword evidence="5" id="KW-1185">Reference proteome</keyword>
<proteinExistence type="predicted"/>
<feature type="compositionally biased region" description="Basic residues" evidence="2">
    <location>
        <begin position="1203"/>
        <end position="1212"/>
    </location>
</feature>
<feature type="compositionally biased region" description="Polar residues" evidence="2">
    <location>
        <begin position="160"/>
        <end position="181"/>
    </location>
</feature>